<reference evidence="2 3" key="1">
    <citation type="journal article" name="Sci. Rep.">
        <title>Genome-scale phylogenetic analyses confirm Olpidium as the closest living zoosporic fungus to the non-flagellated, terrestrial fungi.</title>
        <authorList>
            <person name="Chang Y."/>
            <person name="Rochon D."/>
            <person name="Sekimoto S."/>
            <person name="Wang Y."/>
            <person name="Chovatia M."/>
            <person name="Sandor L."/>
            <person name="Salamov A."/>
            <person name="Grigoriev I.V."/>
            <person name="Stajich J.E."/>
            <person name="Spatafora J.W."/>
        </authorList>
    </citation>
    <scope>NUCLEOTIDE SEQUENCE [LARGE SCALE GENOMIC DNA]</scope>
    <source>
        <strain evidence="2">S191</strain>
    </source>
</reference>
<feature type="region of interest" description="Disordered" evidence="1">
    <location>
        <begin position="435"/>
        <end position="454"/>
    </location>
</feature>
<dbReference type="OrthoDB" id="5950777at2759"/>
<feature type="region of interest" description="Disordered" evidence="1">
    <location>
        <begin position="903"/>
        <end position="956"/>
    </location>
</feature>
<gene>
    <name evidence="2" type="ORF">BJ554DRAFT_5967</name>
</gene>
<feature type="region of interest" description="Disordered" evidence="1">
    <location>
        <begin position="577"/>
        <end position="601"/>
    </location>
</feature>
<feature type="compositionally biased region" description="Low complexity" evidence="1">
    <location>
        <begin position="804"/>
        <end position="826"/>
    </location>
</feature>
<keyword evidence="3" id="KW-1185">Reference proteome</keyword>
<feature type="compositionally biased region" description="Basic and acidic residues" evidence="1">
    <location>
        <begin position="436"/>
        <end position="445"/>
    </location>
</feature>
<evidence type="ECO:0000256" key="1">
    <source>
        <dbReference type="SAM" id="MobiDB-lite"/>
    </source>
</evidence>
<feature type="compositionally biased region" description="Pro residues" evidence="1">
    <location>
        <begin position="793"/>
        <end position="803"/>
    </location>
</feature>
<protein>
    <submittedName>
        <fullName evidence="2">Uncharacterized protein</fullName>
    </submittedName>
</protein>
<feature type="region of interest" description="Disordered" evidence="1">
    <location>
        <begin position="522"/>
        <end position="549"/>
    </location>
</feature>
<dbReference type="AlphaFoldDB" id="A0A8H7ZYP5"/>
<feature type="compositionally biased region" description="Low complexity" evidence="1">
    <location>
        <begin position="903"/>
        <end position="919"/>
    </location>
</feature>
<comment type="caution">
    <text evidence="2">The sequence shown here is derived from an EMBL/GenBank/DDBJ whole genome shotgun (WGS) entry which is preliminary data.</text>
</comment>
<feature type="region of interest" description="Disordered" evidence="1">
    <location>
        <begin position="786"/>
        <end position="866"/>
    </location>
</feature>
<feature type="non-terminal residue" evidence="2">
    <location>
        <position position="1"/>
    </location>
</feature>
<evidence type="ECO:0000313" key="3">
    <source>
        <dbReference type="Proteomes" id="UP000673691"/>
    </source>
</evidence>
<feature type="compositionally biased region" description="Basic and acidic residues" evidence="1">
    <location>
        <begin position="856"/>
        <end position="866"/>
    </location>
</feature>
<proteinExistence type="predicted"/>
<feature type="compositionally biased region" description="Basic and acidic residues" evidence="1">
    <location>
        <begin position="524"/>
        <end position="543"/>
    </location>
</feature>
<dbReference type="EMBL" id="JAEFCI010003135">
    <property type="protein sequence ID" value="KAG5461785.1"/>
    <property type="molecule type" value="Genomic_DNA"/>
</dbReference>
<evidence type="ECO:0000313" key="2">
    <source>
        <dbReference type="EMBL" id="KAG5461785.1"/>
    </source>
</evidence>
<accession>A0A8H7ZYP5</accession>
<sequence>CFFLTRRFYGQKKNCRTADEDVLDRLSTATAESGGLATLFARAFGAALSPTSLREPDFQVKKKEMELLLFGEGVGGNATDKNASVRSRCVIPHASSLWTSHSRFYVQATSLNLLRSLLRMTADGDVLRRALPASLLNESADDRVGGGGGKSVDEGILRRNRLTLLGGESGRAELTQAVCSLLRAGYLSSTATTPAAAARSSESPRERVGEACLDVLLAWAICELPFPSEGSPPSRPNGVVPGRGQGCLLAGCTDVDRRSLPDLLSRILIRFLDSAAAPVAFFKLLQLYRAVEAASPEKEADGRAPGVPEEVLRLLCRLPPSRRDGDSGDGSGGPNRPCDAVLVKRRLAAAPLCPRVVDRLEEGAAAKLVESFRRIVRFSAFTRPVSSTRRHLQISRRLVFETLEYTHVSGGRSVFRCWDDPNKSAYKHLRLVPAQSRDDAEHAPEGEQGNMPDEQIVYANIPPQLRELVYDTEAALTTHFMDARHVPKLVRLALHAVGLPEREPDGDAVWLSMVHHLGADLDALDPRGESSAEEAHAGGEEARGPSFPRVEGMRAMYPVPTFDPDAVFRRAAAAASAAGGEVERKRRGRSAIDRARSGGPSGAAVLLGPAELAVGRRQAPGCAVSRRTAPLVRPDRPAAARAFRPRMDAGGRAGRVRGRVLLADARTRRRRGRLRDGPAAVPVRVHIHQASGLDPARAGGHRDTSNCCRRAARAPRTGKNFLRLAAAEKRTVSRVRNFLPDIESELEKIHRHVTAARLPVGRLGGDPTREHLESALARALEKIRAAAAAQAQPGPPASLPPAAPDATGGSPASPSSASGLAGVAPACDPPASARSQLAPVRHCGRRLRHASPPPPSRHEIARGRDPAVELESQIKGGGGGARTGSTQIYRSLPELVAASKPEPRAAAAAAAANTGQPPAEKLAARPKPPYRRQQFARPDMMLTRYLPPIGAEADGR</sequence>
<dbReference type="Proteomes" id="UP000673691">
    <property type="component" value="Unassembled WGS sequence"/>
</dbReference>
<organism evidence="2 3">
    <name type="scientific">Olpidium bornovanus</name>
    <dbReference type="NCBI Taxonomy" id="278681"/>
    <lineage>
        <taxon>Eukaryota</taxon>
        <taxon>Fungi</taxon>
        <taxon>Fungi incertae sedis</taxon>
        <taxon>Olpidiomycota</taxon>
        <taxon>Olpidiomycotina</taxon>
        <taxon>Olpidiomycetes</taxon>
        <taxon>Olpidiales</taxon>
        <taxon>Olpidiaceae</taxon>
        <taxon>Olpidium</taxon>
    </lineage>
</organism>
<name>A0A8H7ZYP5_9FUNG</name>